<dbReference type="EMBL" id="BATM01000044">
    <property type="protein sequence ID" value="GAD80798.1"/>
    <property type="molecule type" value="Genomic_DNA"/>
</dbReference>
<dbReference type="Proteomes" id="UP000016562">
    <property type="component" value="Unassembled WGS sequence"/>
</dbReference>
<dbReference type="Pfam" id="PF03466">
    <property type="entry name" value="LysR_substrate"/>
    <property type="match status" value="1"/>
</dbReference>
<dbReference type="OrthoDB" id="8893795at2"/>
<accession>U3CRP1</accession>
<dbReference type="STRING" id="1219080.VEZ01S_44_00010"/>
<keyword evidence="3" id="KW-0238">DNA-binding</keyword>
<feature type="domain" description="HTH lysR-type" evidence="5">
    <location>
        <begin position="8"/>
        <end position="65"/>
    </location>
</feature>
<evidence type="ECO:0000313" key="6">
    <source>
        <dbReference type="EMBL" id="GAD80798.1"/>
    </source>
</evidence>
<dbReference type="GO" id="GO:0003700">
    <property type="term" value="F:DNA-binding transcription factor activity"/>
    <property type="evidence" value="ECO:0007669"/>
    <property type="project" value="InterPro"/>
</dbReference>
<dbReference type="PRINTS" id="PR00039">
    <property type="entry name" value="HTHLYSR"/>
</dbReference>
<evidence type="ECO:0000256" key="3">
    <source>
        <dbReference type="ARBA" id="ARBA00023125"/>
    </source>
</evidence>
<dbReference type="eggNOG" id="COG0583">
    <property type="taxonomic scope" value="Bacteria"/>
</dbReference>
<dbReference type="RefSeq" id="WP_021714500.1">
    <property type="nucleotide sequence ID" value="NZ_BATM01000044.1"/>
</dbReference>
<dbReference type="PROSITE" id="PS50931">
    <property type="entry name" value="HTH_LYSR"/>
    <property type="match status" value="1"/>
</dbReference>
<evidence type="ECO:0000256" key="4">
    <source>
        <dbReference type="ARBA" id="ARBA00023163"/>
    </source>
</evidence>
<dbReference type="InterPro" id="IPR005119">
    <property type="entry name" value="LysR_subst-bd"/>
</dbReference>
<comment type="caution">
    <text evidence="6">The sequence shown here is derived from an EMBL/GenBank/DDBJ whole genome shotgun (WGS) entry which is preliminary data.</text>
</comment>
<dbReference type="Pfam" id="PF00126">
    <property type="entry name" value="HTH_1"/>
    <property type="match status" value="1"/>
</dbReference>
<keyword evidence="7" id="KW-1185">Reference proteome</keyword>
<evidence type="ECO:0000259" key="5">
    <source>
        <dbReference type="PROSITE" id="PS50931"/>
    </source>
</evidence>
<gene>
    <name evidence="6" type="ORF">VEZ01S_44_00010</name>
</gene>
<evidence type="ECO:0000313" key="7">
    <source>
        <dbReference type="Proteomes" id="UP000016562"/>
    </source>
</evidence>
<evidence type="ECO:0000256" key="2">
    <source>
        <dbReference type="ARBA" id="ARBA00023015"/>
    </source>
</evidence>
<dbReference type="InterPro" id="IPR050389">
    <property type="entry name" value="LysR-type_TF"/>
</dbReference>
<sequence length="314" mass="35163">MNPTLARVDLNLLVTMDVLLRERNVSRASQVLFVSQSAVSRALARLRDTFNDPLFTRVSTGLVPTEKALQIEKQLLVLLPQLQQVFGQEAFDPSTSDNRFAISMPAFLSSALFPKLILRLQKIAPRVTITEHSAKANPYPAIDQGHIDFALHFTQPPNEKYASKHLGLLRPQLFVRSSHPLSSAKDVALKDTLNFPMIGMVVDEDQQHSFNAPILQVYKQIMHDNHPILRSSQTQILIDVLMASDSILFGTNSIQALQGFGEHFVSLPSQELDQQHALSVPAYLVHHQRCSSSAAHLWMKEILIEELARLLPNS</sequence>
<dbReference type="InterPro" id="IPR000847">
    <property type="entry name" value="LysR_HTH_N"/>
</dbReference>
<dbReference type="InterPro" id="IPR036388">
    <property type="entry name" value="WH-like_DNA-bd_sf"/>
</dbReference>
<dbReference type="GO" id="GO:0003677">
    <property type="term" value="F:DNA binding"/>
    <property type="evidence" value="ECO:0007669"/>
    <property type="project" value="UniProtKB-KW"/>
</dbReference>
<dbReference type="SUPFAM" id="SSF46785">
    <property type="entry name" value="Winged helix' DNA-binding domain"/>
    <property type="match status" value="1"/>
</dbReference>
<dbReference type="AlphaFoldDB" id="U3CRP1"/>
<keyword evidence="2" id="KW-0805">Transcription regulation</keyword>
<comment type="similarity">
    <text evidence="1">Belongs to the LysR transcriptional regulatory family.</text>
</comment>
<reference evidence="6 7" key="1">
    <citation type="submission" date="2013-09" db="EMBL/GenBank/DDBJ databases">
        <title>Whole genome shotgun sequence of Vibrio ezurae NBRC 102218.</title>
        <authorList>
            <person name="Yoshida I."/>
            <person name="Hosoyama A."/>
            <person name="Numata M."/>
            <person name="Hashimoto M."/>
            <person name="Hosoyama Y."/>
            <person name="Tsuchikane K."/>
            <person name="Noguchi M."/>
            <person name="Hirakata S."/>
            <person name="Ichikawa N."/>
            <person name="Ohji S."/>
            <person name="Yamazoe A."/>
            <person name="Fujita N."/>
        </authorList>
    </citation>
    <scope>NUCLEOTIDE SEQUENCE [LARGE SCALE GENOMIC DNA]</scope>
    <source>
        <strain evidence="6 7">NBRC 102218</strain>
    </source>
</reference>
<evidence type="ECO:0000256" key="1">
    <source>
        <dbReference type="ARBA" id="ARBA00009437"/>
    </source>
</evidence>
<organism evidence="6 7">
    <name type="scientific">Vibrio ezurae NBRC 102218</name>
    <dbReference type="NCBI Taxonomy" id="1219080"/>
    <lineage>
        <taxon>Bacteria</taxon>
        <taxon>Pseudomonadati</taxon>
        <taxon>Pseudomonadota</taxon>
        <taxon>Gammaproteobacteria</taxon>
        <taxon>Vibrionales</taxon>
        <taxon>Vibrionaceae</taxon>
        <taxon>Vibrio</taxon>
    </lineage>
</organism>
<protein>
    <submittedName>
        <fullName evidence="6">Putative LysR family transcriptional regulator</fullName>
    </submittedName>
</protein>
<dbReference type="PANTHER" id="PTHR30118">
    <property type="entry name" value="HTH-TYPE TRANSCRIPTIONAL REGULATOR LEUO-RELATED"/>
    <property type="match status" value="1"/>
</dbReference>
<dbReference type="Gene3D" id="1.10.10.10">
    <property type="entry name" value="Winged helix-like DNA-binding domain superfamily/Winged helix DNA-binding domain"/>
    <property type="match status" value="1"/>
</dbReference>
<dbReference type="SUPFAM" id="SSF53850">
    <property type="entry name" value="Periplasmic binding protein-like II"/>
    <property type="match status" value="1"/>
</dbReference>
<dbReference type="Gene3D" id="3.40.190.10">
    <property type="entry name" value="Periplasmic binding protein-like II"/>
    <property type="match status" value="2"/>
</dbReference>
<proteinExistence type="inferred from homology"/>
<dbReference type="PANTHER" id="PTHR30118:SF7">
    <property type="entry name" value="TRANSCRIPTIONAL REGULATOR LYSR FAMILY"/>
    <property type="match status" value="1"/>
</dbReference>
<keyword evidence="4" id="KW-0804">Transcription</keyword>
<name>U3CRP1_9VIBR</name>
<dbReference type="InterPro" id="IPR036390">
    <property type="entry name" value="WH_DNA-bd_sf"/>
</dbReference>